<accession>A0A1I0R7I6</accession>
<sequence>MEYFEEQEIKDQQYEDQSFENFEFVECNFTKCQFLNIKLTNCKFKNCKFNNCVIGNVKFLYSEAKNLEFTNSVLIGIIWNDLKNKGIETAIFRSMKSCTIKYNYFTNLKLVKYDFSGSQFDESYFEECKLTDAKFNGVNLHGTKFIKCDLSGADFRDALEYEIDIADNKLKKAKFSFPEVISLLSSLNIIID</sequence>
<dbReference type="STRING" id="99656.SAMN05421659_11294"/>
<evidence type="ECO:0000313" key="2">
    <source>
        <dbReference type="Proteomes" id="UP000199701"/>
    </source>
</evidence>
<evidence type="ECO:0000313" key="1">
    <source>
        <dbReference type="EMBL" id="SEW36449.1"/>
    </source>
</evidence>
<protein>
    <submittedName>
        <fullName evidence="1">Uncharacterized protein YjbI, contains pentapeptide repeats</fullName>
    </submittedName>
</protein>
<name>A0A1I0R7I6_9FIRM</name>
<dbReference type="InterPro" id="IPR001646">
    <property type="entry name" value="5peptide_repeat"/>
</dbReference>
<reference evidence="1 2" key="1">
    <citation type="submission" date="2016-10" db="EMBL/GenBank/DDBJ databases">
        <authorList>
            <person name="de Groot N.N."/>
        </authorList>
    </citation>
    <scope>NUCLEOTIDE SEQUENCE [LARGE SCALE GENOMIC DNA]</scope>
    <source>
        <strain evidence="1 2">DSM 9179</strain>
    </source>
</reference>
<organism evidence="1 2">
    <name type="scientific">[Clostridium] fimetarium</name>
    <dbReference type="NCBI Taxonomy" id="99656"/>
    <lineage>
        <taxon>Bacteria</taxon>
        <taxon>Bacillati</taxon>
        <taxon>Bacillota</taxon>
        <taxon>Clostridia</taxon>
        <taxon>Lachnospirales</taxon>
        <taxon>Lachnospiraceae</taxon>
    </lineage>
</organism>
<proteinExistence type="predicted"/>
<dbReference type="InterPro" id="IPR052949">
    <property type="entry name" value="PA_immunity-related"/>
</dbReference>
<dbReference type="EMBL" id="FOJI01000012">
    <property type="protein sequence ID" value="SEW36449.1"/>
    <property type="molecule type" value="Genomic_DNA"/>
</dbReference>
<dbReference type="AlphaFoldDB" id="A0A1I0R7I6"/>
<dbReference type="SUPFAM" id="SSF141571">
    <property type="entry name" value="Pentapeptide repeat-like"/>
    <property type="match status" value="1"/>
</dbReference>
<dbReference type="PANTHER" id="PTHR42999">
    <property type="entry name" value="ANTIBIOTIC RESISTANCE PROTEIN MCBG"/>
    <property type="match status" value="1"/>
</dbReference>
<dbReference type="Proteomes" id="UP000199701">
    <property type="component" value="Unassembled WGS sequence"/>
</dbReference>
<dbReference type="Gene3D" id="2.160.20.80">
    <property type="entry name" value="E3 ubiquitin-protein ligase SopA"/>
    <property type="match status" value="1"/>
</dbReference>
<keyword evidence="2" id="KW-1185">Reference proteome</keyword>
<dbReference type="PANTHER" id="PTHR42999:SF1">
    <property type="entry name" value="PENTAPEPTIDE REPEAT-CONTAINING PROTEIN"/>
    <property type="match status" value="1"/>
</dbReference>
<dbReference type="Pfam" id="PF00805">
    <property type="entry name" value="Pentapeptide"/>
    <property type="match status" value="2"/>
</dbReference>
<gene>
    <name evidence="1" type="ORF">SAMN05421659_11294</name>
</gene>